<dbReference type="AlphaFoldDB" id="A0A086XQQ7"/>
<dbReference type="OrthoDB" id="9806592at2"/>
<feature type="domain" description="Prohead serine protease" evidence="5">
    <location>
        <begin position="83"/>
        <end position="174"/>
    </location>
</feature>
<accession>A0A086XQQ7</accession>
<dbReference type="GO" id="GO:0008233">
    <property type="term" value="F:peptidase activity"/>
    <property type="evidence" value="ECO:0007669"/>
    <property type="project" value="UniProtKB-KW"/>
</dbReference>
<dbReference type="EMBL" id="JFZB01000052">
    <property type="protein sequence ID" value="KFI24357.1"/>
    <property type="molecule type" value="Genomic_DNA"/>
</dbReference>
<reference evidence="6 7" key="1">
    <citation type="submission" date="2014-03" db="EMBL/GenBank/DDBJ databases">
        <title>Genome of Paenirhodobacter enshiensis DW2-9.</title>
        <authorList>
            <person name="Wang D."/>
            <person name="Wang G."/>
        </authorList>
    </citation>
    <scope>NUCLEOTIDE SEQUENCE [LARGE SCALE GENOMIC DNA]</scope>
    <source>
        <strain evidence="6 7">DW2-9</strain>
    </source>
</reference>
<keyword evidence="7" id="KW-1185">Reference proteome</keyword>
<dbReference type="Pfam" id="PF25209">
    <property type="entry name" value="Phage_capsid_4"/>
    <property type="match status" value="1"/>
</dbReference>
<dbReference type="GO" id="GO:0006508">
    <property type="term" value="P:proteolysis"/>
    <property type="evidence" value="ECO:0007669"/>
    <property type="project" value="UniProtKB-KW"/>
</dbReference>
<keyword evidence="3" id="KW-0378">Hydrolase</keyword>
<dbReference type="InterPro" id="IPR054613">
    <property type="entry name" value="Peptidase_S78_dom"/>
</dbReference>
<evidence type="ECO:0000313" key="7">
    <source>
        <dbReference type="Proteomes" id="UP000028824"/>
    </source>
</evidence>
<evidence type="ECO:0000256" key="4">
    <source>
        <dbReference type="SAM" id="MobiDB-lite"/>
    </source>
</evidence>
<name>A0A086XQQ7_9RHOB</name>
<protein>
    <submittedName>
        <fullName evidence="6">Peptidase U35</fullName>
    </submittedName>
</protein>
<dbReference type="Pfam" id="PF04586">
    <property type="entry name" value="Peptidase_S78"/>
    <property type="match status" value="1"/>
</dbReference>
<organism evidence="6 7">
    <name type="scientific">Paenirhodobacter enshiensis</name>
    <dbReference type="NCBI Taxonomy" id="1105367"/>
    <lineage>
        <taxon>Bacteria</taxon>
        <taxon>Pseudomonadati</taxon>
        <taxon>Pseudomonadota</taxon>
        <taxon>Alphaproteobacteria</taxon>
        <taxon>Rhodobacterales</taxon>
        <taxon>Rhodobacter group</taxon>
        <taxon>Paenirhodobacter</taxon>
    </lineage>
</organism>
<comment type="caution">
    <text evidence="6">The sequence shown here is derived from an EMBL/GenBank/DDBJ whole genome shotgun (WGS) entry which is preliminary data.</text>
</comment>
<feature type="region of interest" description="Disordered" evidence="4">
    <location>
        <begin position="201"/>
        <end position="231"/>
    </location>
</feature>
<proteinExistence type="predicted"/>
<gene>
    <name evidence="6" type="ORF">CG50_10670</name>
</gene>
<dbReference type="STRING" id="1105367.CG50_10670"/>
<evidence type="ECO:0000256" key="1">
    <source>
        <dbReference type="ARBA" id="ARBA00022612"/>
    </source>
</evidence>
<feature type="compositionally biased region" description="Polar residues" evidence="4">
    <location>
        <begin position="203"/>
        <end position="221"/>
    </location>
</feature>
<dbReference type="RefSeq" id="WP_036640136.1">
    <property type="nucleotide sequence ID" value="NZ_JFZB01000052.1"/>
</dbReference>
<keyword evidence="2" id="KW-0645">Protease</keyword>
<dbReference type="eggNOG" id="COG3087">
    <property type="taxonomic scope" value="Bacteria"/>
</dbReference>
<evidence type="ECO:0000256" key="2">
    <source>
        <dbReference type="ARBA" id="ARBA00022670"/>
    </source>
</evidence>
<keyword evidence="1" id="KW-1188">Viral release from host cell</keyword>
<evidence type="ECO:0000259" key="5">
    <source>
        <dbReference type="Pfam" id="PF04586"/>
    </source>
</evidence>
<dbReference type="Proteomes" id="UP000028824">
    <property type="component" value="Unassembled WGS sequence"/>
</dbReference>
<dbReference type="NCBIfam" id="NF045541">
    <property type="entry name" value="scaf_prot_MCP2"/>
    <property type="match status" value="1"/>
</dbReference>
<evidence type="ECO:0000313" key="6">
    <source>
        <dbReference type="EMBL" id="KFI24357.1"/>
    </source>
</evidence>
<evidence type="ECO:0000256" key="3">
    <source>
        <dbReference type="ARBA" id="ARBA00022801"/>
    </source>
</evidence>
<sequence length="671" mass="71332">MAKDIVNLPVIGRAAEVRPETIDAAARTIDVVWTTGAIVRRLDWSGWDPVEYDEELVVDPGAVRLDRLNAGAPFLNAHSARAVEDVIGSVVPGSVRIDAGVGTATIQLTTAADAQGVVQRILDKSLRFVSVGYRVHQYEITRIDGQRDLWRAVDWEPMEISAVPVPADAGAQIRSDPGAAQLSPCVLVRQDDPAAVAALNPGKETTMSTPSQQTPDTTAQQRGAAPGAPVQNIAPTIDADAIRAEERQRAASISQLVHRHALDAAFGEDLISRGVSVDQARAAILDKIADADPMQGRISEPARARDGSADEAYRGAMSNALLHRSAAPGVQLSADGREFRGMTLMELARHALERSGVSTRGMSKMQLASAALGQRSAGYHTSGDFPTVLANIGNITLRAAYGETPRTFQTWARRATLTDFRPTTRVQVSNAPALELVKEGAEFKYGTFGEASTQYALATYGKILSFSRQMLIDDALGAFTRVANSFGARAAQLEGDIVYSILLNNAALSDGKALFHADHGNLGAAAQIDEAGLTAAFTAFAQQTGTDKEAIDVSPTFLIVPPGQRALEARKQMTATTPASSSDVSAYSGLLTIVEERRLLPASGTAPWFVAASSAIIDTVEYSYLDGEDGLFTETRNGFEVDGVEIKARLDFAAAALDHRGLYKNPGKAAA</sequence>